<dbReference type="EMBL" id="JAVHJO010000003">
    <property type="protein sequence ID" value="KAK6542084.1"/>
    <property type="molecule type" value="Genomic_DNA"/>
</dbReference>
<organism evidence="1 2">
    <name type="scientific">Orbilia ellipsospora</name>
    <dbReference type="NCBI Taxonomy" id="2528407"/>
    <lineage>
        <taxon>Eukaryota</taxon>
        <taxon>Fungi</taxon>
        <taxon>Dikarya</taxon>
        <taxon>Ascomycota</taxon>
        <taxon>Pezizomycotina</taxon>
        <taxon>Orbiliomycetes</taxon>
        <taxon>Orbiliales</taxon>
        <taxon>Orbiliaceae</taxon>
        <taxon>Orbilia</taxon>
    </lineage>
</organism>
<protein>
    <submittedName>
        <fullName evidence="1">Uncharacterized protein</fullName>
    </submittedName>
</protein>
<accession>A0AAV9XLJ3</accession>
<proteinExistence type="predicted"/>
<gene>
    <name evidence="1" type="ORF">TWF694_007853</name>
</gene>
<evidence type="ECO:0000313" key="2">
    <source>
        <dbReference type="Proteomes" id="UP001365542"/>
    </source>
</evidence>
<comment type="caution">
    <text evidence="1">The sequence shown here is derived from an EMBL/GenBank/DDBJ whole genome shotgun (WGS) entry which is preliminary data.</text>
</comment>
<sequence>MDIISHVYRPYVTFYYRADEAATDPKMVDPEVRHTVTFCYELGPIPKYLLDISPKFSEEIKNFDATIRSQIKTTIESSLVDKNEERDPWEYKSKVFTTNPSTRLSKIIKSARFIFDIAGDLADKVLTMLRANQALIKLIRYICIRGHEESTMDIILAYFTSLETLAIYTLDIHLMTPIHSPHTFFQHKYADRHVELGRTAAFSKLEYVFGLWVRDQATNIIRAPDIPIKYTRRRLRDEELDERGRAPFYEYPGEHYPRYLEDIVWVVDFLNTDVS</sequence>
<keyword evidence="2" id="KW-1185">Reference proteome</keyword>
<dbReference type="Proteomes" id="UP001365542">
    <property type="component" value="Unassembled WGS sequence"/>
</dbReference>
<reference evidence="1 2" key="1">
    <citation type="submission" date="2019-10" db="EMBL/GenBank/DDBJ databases">
        <authorList>
            <person name="Palmer J.M."/>
        </authorList>
    </citation>
    <scope>NUCLEOTIDE SEQUENCE [LARGE SCALE GENOMIC DNA]</scope>
    <source>
        <strain evidence="1 2">TWF694</strain>
    </source>
</reference>
<dbReference type="AlphaFoldDB" id="A0AAV9XLJ3"/>
<evidence type="ECO:0000313" key="1">
    <source>
        <dbReference type="EMBL" id="KAK6542084.1"/>
    </source>
</evidence>
<name>A0AAV9XLJ3_9PEZI</name>